<reference evidence="1 2" key="1">
    <citation type="journal article" date="2018" name="Sci. Rep.">
        <title>Genome sequence of the cauliflower mushroom Sparassis crispa (Hanabiratake) and its association with beneficial usage.</title>
        <authorList>
            <person name="Kiyama R."/>
            <person name="Furutani Y."/>
            <person name="Kawaguchi K."/>
            <person name="Nakanishi T."/>
        </authorList>
    </citation>
    <scope>NUCLEOTIDE SEQUENCE [LARGE SCALE GENOMIC DNA]</scope>
</reference>
<keyword evidence="2" id="KW-1185">Reference proteome</keyword>
<dbReference type="RefSeq" id="XP_027614036.1">
    <property type="nucleotide sequence ID" value="XM_027758235.1"/>
</dbReference>
<dbReference type="Proteomes" id="UP000287166">
    <property type="component" value="Unassembled WGS sequence"/>
</dbReference>
<name>A0A401GLP7_9APHY</name>
<evidence type="ECO:0000313" key="1">
    <source>
        <dbReference type="EMBL" id="GBE83123.1"/>
    </source>
</evidence>
<sequence length="72" mass="8114">MARISHLSSSPSNYVLYQYLKRDRGVDALAFELPPSLLVNIHARAVSIRTSCIRGIYPNFLKSQTSPPFEYG</sequence>
<accession>A0A401GLP7</accession>
<evidence type="ECO:0000313" key="2">
    <source>
        <dbReference type="Proteomes" id="UP000287166"/>
    </source>
</evidence>
<dbReference type="EMBL" id="BFAD01000005">
    <property type="protein sequence ID" value="GBE83123.1"/>
    <property type="molecule type" value="Genomic_DNA"/>
</dbReference>
<dbReference type="InParanoid" id="A0A401GLP7"/>
<organism evidence="1 2">
    <name type="scientific">Sparassis crispa</name>
    <dbReference type="NCBI Taxonomy" id="139825"/>
    <lineage>
        <taxon>Eukaryota</taxon>
        <taxon>Fungi</taxon>
        <taxon>Dikarya</taxon>
        <taxon>Basidiomycota</taxon>
        <taxon>Agaricomycotina</taxon>
        <taxon>Agaricomycetes</taxon>
        <taxon>Polyporales</taxon>
        <taxon>Sparassidaceae</taxon>
        <taxon>Sparassis</taxon>
    </lineage>
</organism>
<dbReference type="AlphaFoldDB" id="A0A401GLP7"/>
<gene>
    <name evidence="1" type="ORF">SCP_0501700</name>
</gene>
<protein>
    <submittedName>
        <fullName evidence="1">Uncharacterized protein</fullName>
    </submittedName>
</protein>
<proteinExistence type="predicted"/>
<dbReference type="GeneID" id="38780040"/>
<comment type="caution">
    <text evidence="1">The sequence shown here is derived from an EMBL/GenBank/DDBJ whole genome shotgun (WGS) entry which is preliminary data.</text>
</comment>